<dbReference type="GO" id="GO:0000155">
    <property type="term" value="F:phosphorelay sensor kinase activity"/>
    <property type="evidence" value="ECO:0007669"/>
    <property type="project" value="InterPro"/>
</dbReference>
<keyword evidence="6" id="KW-0418">Kinase</keyword>
<dbReference type="SMART" id="SM00387">
    <property type="entry name" value="HATPase_c"/>
    <property type="match status" value="2"/>
</dbReference>
<evidence type="ECO:0000256" key="7">
    <source>
        <dbReference type="SAM" id="Coils"/>
    </source>
</evidence>
<comment type="caution">
    <text evidence="9">The sequence shown here is derived from an EMBL/GenBank/DDBJ whole genome shotgun (WGS) entry which is preliminary data.</text>
</comment>
<dbReference type="InterPro" id="IPR036097">
    <property type="entry name" value="HisK_dim/P_sf"/>
</dbReference>
<organism evidence="9 10">
    <name type="scientific">Pseudoduganella dura</name>
    <dbReference type="NCBI Taxonomy" id="321982"/>
    <lineage>
        <taxon>Bacteria</taxon>
        <taxon>Pseudomonadati</taxon>
        <taxon>Pseudomonadota</taxon>
        <taxon>Betaproteobacteria</taxon>
        <taxon>Burkholderiales</taxon>
        <taxon>Oxalobacteraceae</taxon>
        <taxon>Telluria group</taxon>
        <taxon>Pseudoduganella</taxon>
    </lineage>
</organism>
<evidence type="ECO:0000256" key="3">
    <source>
        <dbReference type="ARBA" id="ARBA00012438"/>
    </source>
</evidence>
<evidence type="ECO:0000313" key="10">
    <source>
        <dbReference type="Proteomes" id="UP000431684"/>
    </source>
</evidence>
<name>A0A6I3X5K8_9BURK</name>
<evidence type="ECO:0000256" key="5">
    <source>
        <dbReference type="ARBA" id="ARBA00022679"/>
    </source>
</evidence>
<dbReference type="SUPFAM" id="SSF55874">
    <property type="entry name" value="ATPase domain of HSP90 chaperone/DNA topoisomerase II/histidine kinase"/>
    <property type="match status" value="2"/>
</dbReference>
<dbReference type="CDD" id="cd00075">
    <property type="entry name" value="HATPase"/>
    <property type="match status" value="1"/>
</dbReference>
<dbReference type="PROSITE" id="PS50109">
    <property type="entry name" value="HIS_KIN"/>
    <property type="match status" value="1"/>
</dbReference>
<dbReference type="PRINTS" id="PR00344">
    <property type="entry name" value="BCTRLSENSOR"/>
</dbReference>
<dbReference type="Gene3D" id="1.10.287.130">
    <property type="match status" value="1"/>
</dbReference>
<sequence>MTVCLKIHPILTGVVNTETDVIAARQRARQIAALSGFSVQDQARIGTAVSEIARNAYNYARRGRVRFSIDETDGCAFVIEIEDSGPGIDKAERFHARDASSAQGRGGLHAAARLMDRCEITTGATGTHVLLRKSLPGPLPMKPLAMADAVTRLSLPNNVALCEAHQQNRELTDALAALQERQDELVVMSRCLETTNTQVQALNHQLNEKADALQDADRQKNEFLSILSHELRGPLSAAGMAAHLLKNRLATVEQTSAIGDLITRQIRHMERLVEDLLDVSRVGQGLLSIVKTQVDMHDVVTAAIEQITPAALRKHHVITFAPARDRCLVDGDRTRLIQIVCNLVSNAIRYTPDGGRIDVAVGLREGRVFATVTDNGIGIPAALMPRLFDLYVQAKPASERQHGGLGLGLALVRSLMELHGGQVRAASPGEGQGSMFELTFPRLRQDAGP</sequence>
<feature type="coiled-coil region" evidence="7">
    <location>
        <begin position="192"/>
        <end position="222"/>
    </location>
</feature>
<dbReference type="AlphaFoldDB" id="A0A6I3X5K8"/>
<dbReference type="InterPro" id="IPR003661">
    <property type="entry name" value="HisK_dim/P_dom"/>
</dbReference>
<evidence type="ECO:0000256" key="1">
    <source>
        <dbReference type="ARBA" id="ARBA00000085"/>
    </source>
</evidence>
<dbReference type="EC" id="2.7.13.3" evidence="3"/>
<dbReference type="RefSeq" id="WP_155707553.1">
    <property type="nucleotide sequence ID" value="NZ_BMWU01000018.1"/>
</dbReference>
<dbReference type="GO" id="GO:0005886">
    <property type="term" value="C:plasma membrane"/>
    <property type="evidence" value="ECO:0007669"/>
    <property type="project" value="UniProtKB-SubCell"/>
</dbReference>
<dbReference type="CDD" id="cd00082">
    <property type="entry name" value="HisKA"/>
    <property type="match status" value="1"/>
</dbReference>
<keyword evidence="10" id="KW-1185">Reference proteome</keyword>
<comment type="subcellular location">
    <subcellularLocation>
        <location evidence="2">Cell inner membrane</location>
        <topology evidence="2">Multi-pass membrane protein</topology>
    </subcellularLocation>
</comment>
<dbReference type="Pfam" id="PF13581">
    <property type="entry name" value="HATPase_c_2"/>
    <property type="match status" value="1"/>
</dbReference>
<dbReference type="InterPro" id="IPR003594">
    <property type="entry name" value="HATPase_dom"/>
</dbReference>
<reference evidence="9 10" key="1">
    <citation type="submission" date="2019-11" db="EMBL/GenBank/DDBJ databases">
        <title>Draft Genome Sequences of Six Type Strains of the Genus Massilia.</title>
        <authorList>
            <person name="Miess H."/>
            <person name="Frediansyah A."/>
            <person name="Goeker M."/>
            <person name="Gross H."/>
        </authorList>
    </citation>
    <scope>NUCLEOTIDE SEQUENCE [LARGE SCALE GENOMIC DNA]</scope>
    <source>
        <strain evidence="9 10">DSM 17513</strain>
    </source>
</reference>
<dbReference type="InterPro" id="IPR005467">
    <property type="entry name" value="His_kinase_dom"/>
</dbReference>
<protein>
    <recommendedName>
        <fullName evidence="3">histidine kinase</fullName>
        <ecNumber evidence="3">2.7.13.3</ecNumber>
    </recommendedName>
</protein>
<evidence type="ECO:0000259" key="8">
    <source>
        <dbReference type="PROSITE" id="PS50109"/>
    </source>
</evidence>
<dbReference type="InterPro" id="IPR036890">
    <property type="entry name" value="HATPase_C_sf"/>
</dbReference>
<dbReference type="EMBL" id="WNWM01000002">
    <property type="protein sequence ID" value="MUI11487.1"/>
    <property type="molecule type" value="Genomic_DNA"/>
</dbReference>
<dbReference type="SUPFAM" id="SSF47384">
    <property type="entry name" value="Homodimeric domain of signal transducing histidine kinase"/>
    <property type="match status" value="1"/>
</dbReference>
<gene>
    <name evidence="9" type="ORF">GJV26_03130</name>
</gene>
<feature type="domain" description="Histidine kinase" evidence="8">
    <location>
        <begin position="226"/>
        <end position="444"/>
    </location>
</feature>
<evidence type="ECO:0000256" key="4">
    <source>
        <dbReference type="ARBA" id="ARBA00022553"/>
    </source>
</evidence>
<dbReference type="PANTHER" id="PTHR43547:SF2">
    <property type="entry name" value="HYBRID SIGNAL TRANSDUCTION HISTIDINE KINASE C"/>
    <property type="match status" value="1"/>
</dbReference>
<dbReference type="SMART" id="SM00388">
    <property type="entry name" value="HisKA"/>
    <property type="match status" value="1"/>
</dbReference>
<dbReference type="OrthoDB" id="9768069at2"/>
<evidence type="ECO:0000256" key="2">
    <source>
        <dbReference type="ARBA" id="ARBA00004429"/>
    </source>
</evidence>
<dbReference type="Gene3D" id="3.30.565.10">
    <property type="entry name" value="Histidine kinase-like ATPase, C-terminal domain"/>
    <property type="match status" value="2"/>
</dbReference>
<evidence type="ECO:0000313" key="9">
    <source>
        <dbReference type="EMBL" id="MUI11487.1"/>
    </source>
</evidence>
<keyword evidence="5" id="KW-0808">Transferase</keyword>
<dbReference type="InterPro" id="IPR004358">
    <property type="entry name" value="Sig_transdc_His_kin-like_C"/>
</dbReference>
<dbReference type="FunFam" id="3.30.565.10:FF:000006">
    <property type="entry name" value="Sensor histidine kinase WalK"/>
    <property type="match status" value="1"/>
</dbReference>
<proteinExistence type="predicted"/>
<comment type="catalytic activity">
    <reaction evidence="1">
        <text>ATP + protein L-histidine = ADP + protein N-phospho-L-histidine.</text>
        <dbReference type="EC" id="2.7.13.3"/>
    </reaction>
</comment>
<dbReference type="Pfam" id="PF00512">
    <property type="entry name" value="HisKA"/>
    <property type="match status" value="1"/>
</dbReference>
<keyword evidence="7" id="KW-0175">Coiled coil</keyword>
<keyword evidence="4" id="KW-0597">Phosphoprotein</keyword>
<accession>A0A6I3X5K8</accession>
<dbReference type="PANTHER" id="PTHR43547">
    <property type="entry name" value="TWO-COMPONENT HISTIDINE KINASE"/>
    <property type="match status" value="1"/>
</dbReference>
<dbReference type="Proteomes" id="UP000431684">
    <property type="component" value="Unassembled WGS sequence"/>
</dbReference>
<evidence type="ECO:0000256" key="6">
    <source>
        <dbReference type="ARBA" id="ARBA00022777"/>
    </source>
</evidence>
<dbReference type="Pfam" id="PF02518">
    <property type="entry name" value="HATPase_c"/>
    <property type="match status" value="1"/>
</dbReference>